<evidence type="ECO:0000256" key="3">
    <source>
        <dbReference type="ARBA" id="ARBA00022573"/>
    </source>
</evidence>
<comment type="caution">
    <text evidence="6">The sequence shown here is derived from an EMBL/GenBank/DDBJ whole genome shotgun (WGS) entry which is preliminary data.</text>
</comment>
<dbReference type="GO" id="GO:0016993">
    <property type="term" value="F:precorrin-8X methylmutase activity"/>
    <property type="evidence" value="ECO:0007669"/>
    <property type="project" value="InterPro"/>
</dbReference>
<evidence type="ECO:0000256" key="2">
    <source>
        <dbReference type="ARBA" id="ARBA00009774"/>
    </source>
</evidence>
<dbReference type="PANTHER" id="PTHR43588">
    <property type="entry name" value="COBALT-PRECORRIN-8 METHYLMUTASE"/>
    <property type="match status" value="1"/>
</dbReference>
<evidence type="ECO:0000256" key="4">
    <source>
        <dbReference type="ARBA" id="ARBA00023235"/>
    </source>
</evidence>
<dbReference type="AlphaFoldDB" id="W4M9W6"/>
<reference evidence="6 7" key="1">
    <citation type="journal article" date="2014" name="Nature">
        <title>An environmental bacterial taxon with a large and distinct metabolic repertoire.</title>
        <authorList>
            <person name="Wilson M.C."/>
            <person name="Mori T."/>
            <person name="Ruckert C."/>
            <person name="Uria A.R."/>
            <person name="Helf M.J."/>
            <person name="Takada K."/>
            <person name="Gernert C."/>
            <person name="Steffens U.A."/>
            <person name="Heycke N."/>
            <person name="Schmitt S."/>
            <person name="Rinke C."/>
            <person name="Helfrich E.J."/>
            <person name="Brachmann A.O."/>
            <person name="Gurgui C."/>
            <person name="Wakimoto T."/>
            <person name="Kracht M."/>
            <person name="Crusemann M."/>
            <person name="Hentschel U."/>
            <person name="Abe I."/>
            <person name="Matsunaga S."/>
            <person name="Kalinowski J."/>
            <person name="Takeyama H."/>
            <person name="Piel J."/>
        </authorList>
    </citation>
    <scope>NUCLEOTIDE SEQUENCE [LARGE SCALE GENOMIC DNA]</scope>
    <source>
        <strain evidence="7">TSY2</strain>
    </source>
</reference>
<dbReference type="PANTHER" id="PTHR43588:SF1">
    <property type="entry name" value="COBALT-PRECORRIN-8 METHYLMUTASE"/>
    <property type="match status" value="1"/>
</dbReference>
<dbReference type="SUPFAM" id="SSF63965">
    <property type="entry name" value="Precorrin-8X methylmutase CbiC/CobH"/>
    <property type="match status" value="1"/>
</dbReference>
<evidence type="ECO:0000313" key="7">
    <source>
        <dbReference type="Proteomes" id="UP000019140"/>
    </source>
</evidence>
<gene>
    <name evidence="6" type="ORF">ETSY2_15595</name>
</gene>
<dbReference type="Pfam" id="PF02570">
    <property type="entry name" value="CbiC"/>
    <property type="match status" value="1"/>
</dbReference>
<dbReference type="EMBL" id="AZHX01000627">
    <property type="protein sequence ID" value="ETX06701.1"/>
    <property type="molecule type" value="Genomic_DNA"/>
</dbReference>
<proteinExistence type="inferred from homology"/>
<evidence type="ECO:0000259" key="5">
    <source>
        <dbReference type="Pfam" id="PF02570"/>
    </source>
</evidence>
<dbReference type="Proteomes" id="UP000019140">
    <property type="component" value="Unassembled WGS sequence"/>
</dbReference>
<dbReference type="InterPro" id="IPR036588">
    <property type="entry name" value="CobH/CbiC_sf"/>
</dbReference>
<keyword evidence="4" id="KW-0413">Isomerase</keyword>
<evidence type="ECO:0000256" key="1">
    <source>
        <dbReference type="ARBA" id="ARBA00004953"/>
    </source>
</evidence>
<feature type="domain" description="Cobalamin biosynthesis precorrin-8X methylmutase CobH/CbiC" evidence="5">
    <location>
        <begin position="6"/>
        <end position="200"/>
    </location>
</feature>
<dbReference type="GO" id="GO:0009236">
    <property type="term" value="P:cobalamin biosynthetic process"/>
    <property type="evidence" value="ECO:0007669"/>
    <property type="project" value="UniProtKB-UniPathway"/>
</dbReference>
<dbReference type="UniPathway" id="UPA00148"/>
<name>W4M9W6_9BACT</name>
<dbReference type="PATRIC" id="fig|1429439.4.peg.2652"/>
<keyword evidence="3" id="KW-0169">Cobalamin biosynthesis</keyword>
<comment type="similarity">
    <text evidence="2">Belongs to the CobH/CbiC family.</text>
</comment>
<dbReference type="HOGENOM" id="CLU_084703_1_1_7"/>
<sequence>MLKPHEIVLESFRIIESEVGEHTFDAHEWPVVRRIIHAAGDLDLIHAVSFTRDAACEGVRALQEGVPIVTDVNMVAAGVHKPARAALGVDLHCFIDAPEVAQSAREQERTRSYCAMRKAVHDIGSAVYVVGNAPTALFALCESVSQGRVSPRLIIAMPVGFVSVVESKAQALALEVPVITVHGRKGGSAVATAAMNALLLMATDQTS</sequence>
<accession>W4M9W6</accession>
<dbReference type="Gene3D" id="3.40.50.10230">
    <property type="entry name" value="Cobalamin biosynthesis CobH/CbiC, precorrin-8X methylmutase"/>
    <property type="match status" value="1"/>
</dbReference>
<protein>
    <recommendedName>
        <fullName evidence="5">Cobalamin biosynthesis precorrin-8X methylmutase CobH/CbiC domain-containing protein</fullName>
    </recommendedName>
</protein>
<evidence type="ECO:0000313" key="6">
    <source>
        <dbReference type="EMBL" id="ETX06701.1"/>
    </source>
</evidence>
<organism evidence="6 7">
    <name type="scientific">Candidatus Entotheonella gemina</name>
    <dbReference type="NCBI Taxonomy" id="1429439"/>
    <lineage>
        <taxon>Bacteria</taxon>
        <taxon>Pseudomonadati</taxon>
        <taxon>Nitrospinota/Tectimicrobiota group</taxon>
        <taxon>Candidatus Tectimicrobiota</taxon>
        <taxon>Candidatus Entotheonellia</taxon>
        <taxon>Candidatus Entotheonellales</taxon>
        <taxon>Candidatus Entotheonellaceae</taxon>
        <taxon>Candidatus Entotheonella</taxon>
    </lineage>
</organism>
<comment type="pathway">
    <text evidence="1">Cofactor biosynthesis; adenosylcobalamin biosynthesis.</text>
</comment>
<keyword evidence="7" id="KW-1185">Reference proteome</keyword>
<dbReference type="InterPro" id="IPR003722">
    <property type="entry name" value="Cbl_synth_CobH/CbiC"/>
</dbReference>